<keyword evidence="1" id="KW-1133">Transmembrane helix</keyword>
<protein>
    <submittedName>
        <fullName evidence="3">FXYD domain-containing ion transport regulator</fullName>
    </submittedName>
</protein>
<dbReference type="WBParaSite" id="Hba_17314">
    <property type="protein sequence ID" value="Hba_17314"/>
    <property type="gene ID" value="Hba_17314"/>
</dbReference>
<dbReference type="Proteomes" id="UP000095283">
    <property type="component" value="Unplaced"/>
</dbReference>
<sequence>MAAVRAGAVGISRSPRFTMYSSRVTELLTVLFLLIYVEQIHKFELVSDVLRLLTLILTVLLLLALIVYHSIDTKIYLIETGSDHWRIGVTRERVARMSLELAICAVCPLPG</sequence>
<accession>A0A1I7XHU1</accession>
<name>A0A1I7XHU1_HETBA</name>
<reference evidence="3" key="1">
    <citation type="submission" date="2016-11" db="UniProtKB">
        <authorList>
            <consortium name="WormBaseParasite"/>
        </authorList>
    </citation>
    <scope>IDENTIFICATION</scope>
</reference>
<keyword evidence="1" id="KW-0472">Membrane</keyword>
<feature type="transmembrane region" description="Helical" evidence="1">
    <location>
        <begin position="49"/>
        <end position="68"/>
    </location>
</feature>
<dbReference type="GO" id="GO:0016020">
    <property type="term" value="C:membrane"/>
    <property type="evidence" value="ECO:0007669"/>
    <property type="project" value="InterPro"/>
</dbReference>
<dbReference type="PANTHER" id="PTHR10153">
    <property type="entry name" value="SMALL CONDUCTANCE CALCIUM-ACTIVATED POTASSIUM CHANNEL"/>
    <property type="match status" value="1"/>
</dbReference>
<keyword evidence="2" id="KW-1185">Reference proteome</keyword>
<organism evidence="2 3">
    <name type="scientific">Heterorhabditis bacteriophora</name>
    <name type="common">Entomopathogenic nematode worm</name>
    <dbReference type="NCBI Taxonomy" id="37862"/>
    <lineage>
        <taxon>Eukaryota</taxon>
        <taxon>Metazoa</taxon>
        <taxon>Ecdysozoa</taxon>
        <taxon>Nematoda</taxon>
        <taxon>Chromadorea</taxon>
        <taxon>Rhabditida</taxon>
        <taxon>Rhabditina</taxon>
        <taxon>Rhabditomorpha</taxon>
        <taxon>Strongyloidea</taxon>
        <taxon>Heterorhabditidae</taxon>
        <taxon>Heterorhabditis</taxon>
    </lineage>
</organism>
<evidence type="ECO:0000256" key="1">
    <source>
        <dbReference type="SAM" id="Phobius"/>
    </source>
</evidence>
<feature type="transmembrane region" description="Helical" evidence="1">
    <location>
        <begin position="20"/>
        <end position="37"/>
    </location>
</feature>
<keyword evidence="1" id="KW-0812">Transmembrane</keyword>
<dbReference type="AlphaFoldDB" id="A0A1I7XHU1"/>
<evidence type="ECO:0000313" key="2">
    <source>
        <dbReference type="Proteomes" id="UP000095283"/>
    </source>
</evidence>
<dbReference type="InterPro" id="IPR015449">
    <property type="entry name" value="K_chnl_Ca-activ_SK"/>
</dbReference>
<evidence type="ECO:0000313" key="3">
    <source>
        <dbReference type="WBParaSite" id="Hba_17314"/>
    </source>
</evidence>
<dbReference type="Pfam" id="PF03530">
    <property type="entry name" value="SK_channel"/>
    <property type="match status" value="1"/>
</dbReference>
<dbReference type="GO" id="GO:0016286">
    <property type="term" value="F:small conductance calcium-activated potassium channel activity"/>
    <property type="evidence" value="ECO:0007669"/>
    <property type="project" value="InterPro"/>
</dbReference>
<proteinExistence type="predicted"/>